<dbReference type="InterPro" id="IPR000847">
    <property type="entry name" value="LysR_HTH_N"/>
</dbReference>
<dbReference type="GO" id="GO:0032993">
    <property type="term" value="C:protein-DNA complex"/>
    <property type="evidence" value="ECO:0007669"/>
    <property type="project" value="TreeGrafter"/>
</dbReference>
<comment type="similarity">
    <text evidence="1">Belongs to the LysR transcriptional regulatory family.</text>
</comment>
<keyword evidence="3" id="KW-0238">DNA-binding</keyword>
<sequence length="292" mass="31994">MELRHLRCFLAVAEELHFARAAEKLHIEQSPLSRTIRQLEDDLGVRLFERNSHGTRLTWPGQVFLGEARRVLATAEQARASVRAAASGYRGLLRIALSDGISQPRLSALLARCREEAPEVELRLTEIPLASQLKGLRDDLYDAGLAKSDDPGKGLVAMPAWCESLVVAVPARHPLLAFRELPLSEVLRYPLVLCDPHACEGCSRQVGKVLRAVDREPEVVEMVATHDLMMALVAAGYGLGLATKAQFAVCRCPEVVARPLAGEPPTLVTYLLRRDEEPSAQLAGFIGRLNSA</sequence>
<keyword evidence="2" id="KW-0805">Transcription regulation</keyword>
<dbReference type="InterPro" id="IPR005119">
    <property type="entry name" value="LysR_subst-bd"/>
</dbReference>
<accession>A0A2R4BIV8</accession>
<evidence type="ECO:0000313" key="6">
    <source>
        <dbReference type="EMBL" id="AVR87250.1"/>
    </source>
</evidence>
<dbReference type="PANTHER" id="PTHR30346:SF0">
    <property type="entry name" value="HCA OPERON TRANSCRIPTIONAL ACTIVATOR HCAR"/>
    <property type="match status" value="1"/>
</dbReference>
<gene>
    <name evidence="6" type="ORF">Tharo_0299</name>
</gene>
<evidence type="ECO:0000256" key="4">
    <source>
        <dbReference type="ARBA" id="ARBA00023163"/>
    </source>
</evidence>
<evidence type="ECO:0000256" key="3">
    <source>
        <dbReference type="ARBA" id="ARBA00023125"/>
    </source>
</evidence>
<dbReference type="GO" id="GO:0003677">
    <property type="term" value="F:DNA binding"/>
    <property type="evidence" value="ECO:0007669"/>
    <property type="project" value="UniProtKB-KW"/>
</dbReference>
<dbReference type="PRINTS" id="PR00039">
    <property type="entry name" value="HTHLYSR"/>
</dbReference>
<proteinExistence type="inferred from homology"/>
<keyword evidence="7" id="KW-1185">Reference proteome</keyword>
<dbReference type="Pfam" id="PF00126">
    <property type="entry name" value="HTH_1"/>
    <property type="match status" value="1"/>
</dbReference>
<dbReference type="KEGG" id="tak:Tharo_0299"/>
<dbReference type="AlphaFoldDB" id="A0A2R4BIV8"/>
<evidence type="ECO:0000313" key="7">
    <source>
        <dbReference type="Proteomes" id="UP000241885"/>
    </source>
</evidence>
<dbReference type="PROSITE" id="PS50931">
    <property type="entry name" value="HTH_LYSR"/>
    <property type="match status" value="1"/>
</dbReference>
<dbReference type="Proteomes" id="UP000241885">
    <property type="component" value="Chromosome"/>
</dbReference>
<dbReference type="InterPro" id="IPR036388">
    <property type="entry name" value="WH-like_DNA-bd_sf"/>
</dbReference>
<evidence type="ECO:0000259" key="5">
    <source>
        <dbReference type="PROSITE" id="PS50931"/>
    </source>
</evidence>
<keyword evidence="4" id="KW-0804">Transcription</keyword>
<organism evidence="6 7">
    <name type="scientific">Thauera aromatica K172</name>
    <dbReference type="NCBI Taxonomy" id="44139"/>
    <lineage>
        <taxon>Bacteria</taxon>
        <taxon>Pseudomonadati</taxon>
        <taxon>Pseudomonadota</taxon>
        <taxon>Betaproteobacteria</taxon>
        <taxon>Rhodocyclales</taxon>
        <taxon>Zoogloeaceae</taxon>
        <taxon>Thauera</taxon>
    </lineage>
</organism>
<dbReference type="OrthoDB" id="5292387at2"/>
<dbReference type="InterPro" id="IPR036390">
    <property type="entry name" value="WH_DNA-bd_sf"/>
</dbReference>
<dbReference type="CDD" id="cd08414">
    <property type="entry name" value="PBP2_LTTR_aromatics_like"/>
    <property type="match status" value="1"/>
</dbReference>
<evidence type="ECO:0000256" key="2">
    <source>
        <dbReference type="ARBA" id="ARBA00023015"/>
    </source>
</evidence>
<dbReference type="FunFam" id="1.10.10.10:FF:000001">
    <property type="entry name" value="LysR family transcriptional regulator"/>
    <property type="match status" value="1"/>
</dbReference>
<dbReference type="EMBL" id="CP028339">
    <property type="protein sequence ID" value="AVR87250.1"/>
    <property type="molecule type" value="Genomic_DNA"/>
</dbReference>
<dbReference type="GO" id="GO:0003700">
    <property type="term" value="F:DNA-binding transcription factor activity"/>
    <property type="evidence" value="ECO:0007669"/>
    <property type="project" value="InterPro"/>
</dbReference>
<feature type="domain" description="HTH lysR-type" evidence="5">
    <location>
        <begin position="1"/>
        <end position="58"/>
    </location>
</feature>
<evidence type="ECO:0000256" key="1">
    <source>
        <dbReference type="ARBA" id="ARBA00009437"/>
    </source>
</evidence>
<name>A0A2R4BIV8_THAAR</name>
<dbReference type="SUPFAM" id="SSF46785">
    <property type="entry name" value="Winged helix' DNA-binding domain"/>
    <property type="match status" value="1"/>
</dbReference>
<dbReference type="Gene3D" id="3.40.190.10">
    <property type="entry name" value="Periplasmic binding protein-like II"/>
    <property type="match status" value="2"/>
</dbReference>
<reference evidence="6 7" key="1">
    <citation type="submission" date="2018-03" db="EMBL/GenBank/DDBJ databases">
        <title>Complete genome sequence of Thauera aromatica, a model organism for studying aromatic compound degradation under denitrifying conditions.</title>
        <authorList>
            <person name="Lo H.-Y."/>
            <person name="Goris T."/>
            <person name="Boll M."/>
            <person name="Mueller J.A."/>
        </authorList>
    </citation>
    <scope>NUCLEOTIDE SEQUENCE [LARGE SCALE GENOMIC DNA]</scope>
    <source>
        <strain evidence="6 7">K172</strain>
    </source>
</reference>
<dbReference type="PANTHER" id="PTHR30346">
    <property type="entry name" value="TRANSCRIPTIONAL DUAL REGULATOR HCAR-RELATED"/>
    <property type="match status" value="1"/>
</dbReference>
<dbReference type="RefSeq" id="WP_107219689.1">
    <property type="nucleotide sequence ID" value="NZ_CP028339.1"/>
</dbReference>
<dbReference type="Pfam" id="PF03466">
    <property type="entry name" value="LysR_substrate"/>
    <property type="match status" value="1"/>
</dbReference>
<protein>
    <submittedName>
        <fullName evidence="6">Transcriptional regulator, LysR family</fullName>
    </submittedName>
</protein>
<dbReference type="Gene3D" id="1.10.10.10">
    <property type="entry name" value="Winged helix-like DNA-binding domain superfamily/Winged helix DNA-binding domain"/>
    <property type="match status" value="1"/>
</dbReference>
<dbReference type="SUPFAM" id="SSF53850">
    <property type="entry name" value="Periplasmic binding protein-like II"/>
    <property type="match status" value="1"/>
</dbReference>